<dbReference type="GO" id="GO:0016020">
    <property type="term" value="C:membrane"/>
    <property type="evidence" value="ECO:0007669"/>
    <property type="project" value="UniProtKB-SubCell"/>
</dbReference>
<dbReference type="AlphaFoldDB" id="A0A2U0SCC3"/>
<feature type="domain" description="Band 7" evidence="5">
    <location>
        <begin position="58"/>
        <end position="232"/>
    </location>
</feature>
<keyword evidence="4" id="KW-0812">Transmembrane</keyword>
<evidence type="ECO:0000313" key="7">
    <source>
        <dbReference type="Proteomes" id="UP000245890"/>
    </source>
</evidence>
<accession>A0A2U0SCC3</accession>
<feature type="region of interest" description="Disordered" evidence="3">
    <location>
        <begin position="1"/>
        <end position="21"/>
    </location>
</feature>
<reference evidence="6 7" key="1">
    <citation type="submission" date="2018-05" db="EMBL/GenBank/DDBJ databases">
        <title>Description of Sphingomonas pokkalii sp nov, isolated from the rhizosphere of saline tolerant pokkali rice and its draft genome analysis.</title>
        <authorList>
            <person name="Menon R."/>
            <person name="Kumari S."/>
            <person name="Rameshkumar N."/>
        </authorList>
    </citation>
    <scope>NUCLEOTIDE SEQUENCE [LARGE SCALE GENOMIC DNA]</scope>
    <source>
        <strain evidence="6 7">L3B27</strain>
    </source>
</reference>
<protein>
    <submittedName>
        <fullName evidence="6">Membrane protease subunit, stomatin/prohibitin</fullName>
    </submittedName>
</protein>
<keyword evidence="2 4" id="KW-0472">Membrane</keyword>
<dbReference type="EMBL" id="QENQ01000001">
    <property type="protein sequence ID" value="PVX29026.1"/>
    <property type="molecule type" value="Genomic_DNA"/>
</dbReference>
<proteinExistence type="predicted"/>
<dbReference type="InterPro" id="IPR001107">
    <property type="entry name" value="Band_7"/>
</dbReference>
<dbReference type="Pfam" id="PF01145">
    <property type="entry name" value="Band_7"/>
    <property type="match status" value="1"/>
</dbReference>
<dbReference type="InterPro" id="IPR036013">
    <property type="entry name" value="Band_7/SPFH_dom_sf"/>
</dbReference>
<dbReference type="Proteomes" id="UP000245890">
    <property type="component" value="Unassembled WGS sequence"/>
</dbReference>
<keyword evidence="6" id="KW-0378">Hydrolase</keyword>
<name>A0A2U0SCC3_9SPHN</name>
<dbReference type="RefSeq" id="WP_116468468.1">
    <property type="nucleotide sequence ID" value="NZ_QENQ01000001.1"/>
</dbReference>
<dbReference type="CDD" id="cd03401">
    <property type="entry name" value="SPFH_prohibitin"/>
    <property type="match status" value="1"/>
</dbReference>
<keyword evidence="7" id="KW-1185">Reference proteome</keyword>
<evidence type="ECO:0000256" key="4">
    <source>
        <dbReference type="SAM" id="Phobius"/>
    </source>
</evidence>
<dbReference type="PANTHER" id="PTHR23222:SF1">
    <property type="entry name" value="PROHIBITIN-2"/>
    <property type="match status" value="1"/>
</dbReference>
<evidence type="ECO:0000256" key="1">
    <source>
        <dbReference type="ARBA" id="ARBA00004167"/>
    </source>
</evidence>
<evidence type="ECO:0000256" key="3">
    <source>
        <dbReference type="SAM" id="MobiDB-lite"/>
    </source>
</evidence>
<evidence type="ECO:0000259" key="5">
    <source>
        <dbReference type="SMART" id="SM00244"/>
    </source>
</evidence>
<feature type="transmembrane region" description="Helical" evidence="4">
    <location>
        <begin position="37"/>
        <end position="57"/>
    </location>
</feature>
<comment type="subcellular location">
    <subcellularLocation>
        <location evidence="1">Membrane</location>
        <topology evidence="1">Single-pass membrane protein</topology>
    </subcellularLocation>
</comment>
<dbReference type="PANTHER" id="PTHR23222">
    <property type="entry name" value="PROHIBITIN"/>
    <property type="match status" value="1"/>
</dbReference>
<dbReference type="InterPro" id="IPR000163">
    <property type="entry name" value="Prohibitin"/>
</dbReference>
<dbReference type="Gene3D" id="3.30.479.30">
    <property type="entry name" value="Band 7 domain"/>
    <property type="match status" value="1"/>
</dbReference>
<organism evidence="6 7">
    <name type="scientific">Sphingomonas pokkalii</name>
    <dbReference type="NCBI Taxonomy" id="2175090"/>
    <lineage>
        <taxon>Bacteria</taxon>
        <taxon>Pseudomonadati</taxon>
        <taxon>Pseudomonadota</taxon>
        <taxon>Alphaproteobacteria</taxon>
        <taxon>Sphingomonadales</taxon>
        <taxon>Sphingomonadaceae</taxon>
        <taxon>Sphingomonas</taxon>
    </lineage>
</organism>
<comment type="caution">
    <text evidence="6">The sequence shown here is derived from an EMBL/GenBank/DDBJ whole genome shotgun (WGS) entry which is preliminary data.</text>
</comment>
<dbReference type="GO" id="GO:0008233">
    <property type="term" value="F:peptidase activity"/>
    <property type="evidence" value="ECO:0007669"/>
    <property type="project" value="UniProtKB-KW"/>
</dbReference>
<dbReference type="SMART" id="SM00244">
    <property type="entry name" value="PHB"/>
    <property type="match status" value="1"/>
</dbReference>
<sequence length="323" mass="36284">MSEQPGTEAGNPPAAPPSPLERVPPRLRGLVRFLDRLGYELIIVLLVALVCLIAFFGNIVHNIPAGHVGVLWSRFGGGTRVDMVMGEGINLTLPWDRVYIYDRRLQQEKASFDVLMQDGLSVHLEVAWRYRVLGRAAPLLHQYIGENYREVLVGPDILQRTRDVLSVHASSDLYSAGRLRIQSEIRNAVAWNLRNEFNPPEYPGIDAVVLEDVMIRDVSLPPAVKQAIIQKNQALQRSQEYNYRIESERKEAERRRIEALGIRNFQEIVNSNLSEGYLRWRGIEATLELAKSPNSKVIVIGSGRDGMPLILNPDGSPGARPAR</sequence>
<dbReference type="OrthoDB" id="9792660at2"/>
<keyword evidence="6" id="KW-0645">Protease</keyword>
<keyword evidence="4" id="KW-1133">Transmembrane helix</keyword>
<dbReference type="GO" id="GO:0006508">
    <property type="term" value="P:proteolysis"/>
    <property type="evidence" value="ECO:0007669"/>
    <property type="project" value="UniProtKB-KW"/>
</dbReference>
<dbReference type="GO" id="GO:0007005">
    <property type="term" value="P:mitochondrion organization"/>
    <property type="evidence" value="ECO:0007669"/>
    <property type="project" value="TreeGrafter"/>
</dbReference>
<dbReference type="SUPFAM" id="SSF117892">
    <property type="entry name" value="Band 7/SPFH domain"/>
    <property type="match status" value="1"/>
</dbReference>
<evidence type="ECO:0000313" key="6">
    <source>
        <dbReference type="EMBL" id="PVX29026.1"/>
    </source>
</evidence>
<evidence type="ECO:0000256" key="2">
    <source>
        <dbReference type="ARBA" id="ARBA00023136"/>
    </source>
</evidence>
<gene>
    <name evidence="6" type="ORF">DD559_06500</name>
</gene>